<protein>
    <submittedName>
        <fullName evidence="2">Uncharacterized protein</fullName>
    </submittedName>
</protein>
<evidence type="ECO:0000313" key="2">
    <source>
        <dbReference type="EMBL" id="OMO79094.1"/>
    </source>
</evidence>
<accession>A0A1R3I952</accession>
<evidence type="ECO:0000256" key="1">
    <source>
        <dbReference type="SAM" id="MobiDB-lite"/>
    </source>
</evidence>
<comment type="caution">
    <text evidence="2">The sequence shown here is derived from an EMBL/GenBank/DDBJ whole genome shotgun (WGS) entry which is preliminary data.</text>
</comment>
<proteinExistence type="predicted"/>
<feature type="non-terminal residue" evidence="2">
    <location>
        <position position="1"/>
    </location>
</feature>
<dbReference type="EMBL" id="AWWV01010470">
    <property type="protein sequence ID" value="OMO79094.1"/>
    <property type="molecule type" value="Genomic_DNA"/>
</dbReference>
<keyword evidence="3" id="KW-1185">Reference proteome</keyword>
<feature type="compositionally biased region" description="Polar residues" evidence="1">
    <location>
        <begin position="35"/>
        <end position="44"/>
    </location>
</feature>
<dbReference type="AlphaFoldDB" id="A0A1R3I952"/>
<gene>
    <name evidence="2" type="ORF">CCACVL1_13918</name>
</gene>
<feature type="region of interest" description="Disordered" evidence="1">
    <location>
        <begin position="26"/>
        <end position="48"/>
    </location>
</feature>
<dbReference type="Proteomes" id="UP000188268">
    <property type="component" value="Unassembled WGS sequence"/>
</dbReference>
<name>A0A1R3I952_COCAP</name>
<evidence type="ECO:0000313" key="3">
    <source>
        <dbReference type="Proteomes" id="UP000188268"/>
    </source>
</evidence>
<organism evidence="2 3">
    <name type="scientific">Corchorus capsularis</name>
    <name type="common">Jute</name>
    <dbReference type="NCBI Taxonomy" id="210143"/>
    <lineage>
        <taxon>Eukaryota</taxon>
        <taxon>Viridiplantae</taxon>
        <taxon>Streptophyta</taxon>
        <taxon>Embryophyta</taxon>
        <taxon>Tracheophyta</taxon>
        <taxon>Spermatophyta</taxon>
        <taxon>Magnoliopsida</taxon>
        <taxon>eudicotyledons</taxon>
        <taxon>Gunneridae</taxon>
        <taxon>Pentapetalae</taxon>
        <taxon>rosids</taxon>
        <taxon>malvids</taxon>
        <taxon>Malvales</taxon>
        <taxon>Malvaceae</taxon>
        <taxon>Grewioideae</taxon>
        <taxon>Apeibeae</taxon>
        <taxon>Corchorus</taxon>
    </lineage>
</organism>
<reference evidence="2 3" key="1">
    <citation type="submission" date="2013-09" db="EMBL/GenBank/DDBJ databases">
        <title>Corchorus capsularis genome sequencing.</title>
        <authorList>
            <person name="Alam M."/>
            <person name="Haque M.S."/>
            <person name="Islam M.S."/>
            <person name="Emdad E.M."/>
            <person name="Islam M.M."/>
            <person name="Ahmed B."/>
            <person name="Halim A."/>
            <person name="Hossen Q.M.M."/>
            <person name="Hossain M.Z."/>
            <person name="Ahmed R."/>
            <person name="Khan M.M."/>
            <person name="Islam R."/>
            <person name="Rashid M.M."/>
            <person name="Khan S.A."/>
            <person name="Rahman M.S."/>
            <person name="Alam M."/>
        </authorList>
    </citation>
    <scope>NUCLEOTIDE SEQUENCE [LARGE SCALE GENOMIC DNA]</scope>
    <source>
        <strain evidence="3">cv. CVL-1</strain>
        <tissue evidence="2">Whole seedling</tissue>
    </source>
</reference>
<sequence>IPSQSLNKLVWVINGRFGGLLAPNAFHRREPTKGNMPTESQQPRLYNRKSPIVVSSVG</sequence>
<dbReference type="Gramene" id="OMO79094">
    <property type="protein sequence ID" value="OMO79094"/>
    <property type="gene ID" value="CCACVL1_13918"/>
</dbReference>